<name>A0A9Q0MJ91_9DIPT</name>
<protein>
    <submittedName>
        <fullName evidence="2">Uncharacterized protein</fullName>
    </submittedName>
</protein>
<dbReference type="Proteomes" id="UP001151699">
    <property type="component" value="Unassembled WGS sequence"/>
</dbReference>
<gene>
    <name evidence="2" type="ORF">Bhyg_17097</name>
</gene>
<feature type="non-terminal residue" evidence="2">
    <location>
        <position position="112"/>
    </location>
</feature>
<proteinExistence type="predicted"/>
<feature type="signal peptide" evidence="1">
    <location>
        <begin position="1"/>
        <end position="25"/>
    </location>
</feature>
<evidence type="ECO:0000313" key="3">
    <source>
        <dbReference type="Proteomes" id="UP001151699"/>
    </source>
</evidence>
<accession>A0A9Q0MJ91</accession>
<organism evidence="2 3">
    <name type="scientific">Pseudolycoriella hygida</name>
    <dbReference type="NCBI Taxonomy" id="35572"/>
    <lineage>
        <taxon>Eukaryota</taxon>
        <taxon>Metazoa</taxon>
        <taxon>Ecdysozoa</taxon>
        <taxon>Arthropoda</taxon>
        <taxon>Hexapoda</taxon>
        <taxon>Insecta</taxon>
        <taxon>Pterygota</taxon>
        <taxon>Neoptera</taxon>
        <taxon>Endopterygota</taxon>
        <taxon>Diptera</taxon>
        <taxon>Nematocera</taxon>
        <taxon>Sciaroidea</taxon>
        <taxon>Sciaridae</taxon>
        <taxon>Pseudolycoriella</taxon>
    </lineage>
</organism>
<dbReference type="EMBL" id="WJQU01003310">
    <property type="protein sequence ID" value="KAJ6625920.1"/>
    <property type="molecule type" value="Genomic_DNA"/>
</dbReference>
<sequence length="112" mass="12077">MKGRSFNMKFGVILVLFACAKFSMALFGLDLFKPNPVPGNLKQFGKDISRLAGCFLHRFWNDCKRIHCGDNANLADCICNNTAPFSGIIKEIGADIGGLGLSALCGAYEGGR</sequence>
<keyword evidence="3" id="KW-1185">Reference proteome</keyword>
<comment type="caution">
    <text evidence="2">The sequence shown here is derived from an EMBL/GenBank/DDBJ whole genome shotgun (WGS) entry which is preliminary data.</text>
</comment>
<evidence type="ECO:0000313" key="2">
    <source>
        <dbReference type="EMBL" id="KAJ6625920.1"/>
    </source>
</evidence>
<feature type="chain" id="PRO_5040468601" evidence="1">
    <location>
        <begin position="26"/>
        <end position="112"/>
    </location>
</feature>
<keyword evidence="1" id="KW-0732">Signal</keyword>
<dbReference type="OrthoDB" id="4926920at2759"/>
<reference evidence="2" key="1">
    <citation type="submission" date="2022-07" db="EMBL/GenBank/DDBJ databases">
        <authorList>
            <person name="Trinca V."/>
            <person name="Uliana J.V.C."/>
            <person name="Torres T.T."/>
            <person name="Ward R.J."/>
            <person name="Monesi N."/>
        </authorList>
    </citation>
    <scope>NUCLEOTIDE SEQUENCE</scope>
    <source>
        <strain evidence="2">HSMRA1968</strain>
        <tissue evidence="2">Whole embryos</tissue>
    </source>
</reference>
<dbReference type="AlphaFoldDB" id="A0A9Q0MJ91"/>
<evidence type="ECO:0000256" key="1">
    <source>
        <dbReference type="SAM" id="SignalP"/>
    </source>
</evidence>